<evidence type="ECO:0000313" key="15">
    <source>
        <dbReference type="EMBL" id="CAB4252274.1"/>
    </source>
</evidence>
<evidence type="ECO:0000256" key="5">
    <source>
        <dbReference type="ARBA" id="ARBA00013028"/>
    </source>
</evidence>
<dbReference type="Gene3D" id="3.40.50.1100">
    <property type="match status" value="2"/>
</dbReference>
<dbReference type="PANTHER" id="PTHR42690:SF1">
    <property type="entry name" value="THREONINE SYNTHASE-LIKE 2"/>
    <property type="match status" value="1"/>
</dbReference>
<evidence type="ECO:0000256" key="2">
    <source>
        <dbReference type="ARBA" id="ARBA00003648"/>
    </source>
</evidence>
<dbReference type="Pfam" id="PF14821">
    <property type="entry name" value="Thr_synth_N"/>
    <property type="match status" value="1"/>
</dbReference>
<dbReference type="PANTHER" id="PTHR42690">
    <property type="entry name" value="THREONINE SYNTHASE FAMILY MEMBER"/>
    <property type="match status" value="1"/>
</dbReference>
<keyword evidence="16" id="KW-1185">Reference proteome</keyword>
<evidence type="ECO:0000256" key="11">
    <source>
        <dbReference type="ARBA" id="ARBA00050436"/>
    </source>
</evidence>
<dbReference type="InterPro" id="IPR001926">
    <property type="entry name" value="TrpB-like_PALP"/>
</dbReference>
<dbReference type="InterPro" id="IPR037158">
    <property type="entry name" value="Thr_synth_N_sf"/>
</dbReference>
<evidence type="ECO:0000256" key="12">
    <source>
        <dbReference type="PIRSR" id="PIRSR604450-51"/>
    </source>
</evidence>
<comment type="caution">
    <text evidence="15">The sequence shown here is derived from an EMBL/GenBank/DDBJ whole genome shotgun (WGS) entry which is preliminary data.</text>
</comment>
<protein>
    <recommendedName>
        <fullName evidence="6">Threonine synthase</fullName>
        <ecNumber evidence="5">4.2.3.1</ecNumber>
    </recommendedName>
</protein>
<dbReference type="InterPro" id="IPR051166">
    <property type="entry name" value="Threonine_Synthase"/>
</dbReference>
<sequence>MPSSSQVYRSTRSSSSEAKSFEEVVIQGLATDGGLFIPPTIPQVSEETLFNKWSKLSFQELAFEIMRLYVDPKEIPDADLKTLINNSYSTFRATDVTPLAKNVTGTKENLHVLELFHGPTYAFKDVALQFVGNLFEYFLQRNNKNLQEDQKKKITVVGATSGDTGSAAIYGLRGKKDVSVFILYPTGRISPIQEEQMTTVPDKNVQTLSVKGTFDNCQDIVKAIFGDKEFNSKHNVGAVNSINWARILAQITYYFYSYFKATDGKKEKVKFVVPSGNFGDILAGYFAKKMGLPVEKLVIATNANDILDRFLKSGTYERSDEVAATYSPAMDILISSNFERLLWFLAREYIANGDDLKTGETIDDWFKQLKNEGKFQVDQTVINGALKDFASERVSNEQTLETIKKVYEISQNPKHYIIDPHTAVGICATERLISADNDNTINYITLSTAHPAKFADAVNKALSSFPAYSFEKDVLPAELKKLSTLEKRLKFVEKPDVTLVKAAIEEELLKMNL</sequence>
<dbReference type="OrthoDB" id="5203861at2759"/>
<dbReference type="FunFam" id="3.40.50.1100:FF:000046">
    <property type="entry name" value="THR4p Threonine synthase"/>
    <property type="match status" value="1"/>
</dbReference>
<evidence type="ECO:0000259" key="14">
    <source>
        <dbReference type="Pfam" id="PF14821"/>
    </source>
</evidence>
<gene>
    <name evidence="15" type="ORF">KABA2_01S09922</name>
</gene>
<evidence type="ECO:0000259" key="13">
    <source>
        <dbReference type="Pfam" id="PF00291"/>
    </source>
</evidence>
<evidence type="ECO:0000256" key="7">
    <source>
        <dbReference type="ARBA" id="ARBA00022605"/>
    </source>
</evidence>
<dbReference type="AlphaFoldDB" id="A0A8H2ZFE5"/>
<evidence type="ECO:0000313" key="16">
    <source>
        <dbReference type="Proteomes" id="UP000644660"/>
    </source>
</evidence>
<dbReference type="GO" id="GO:0004795">
    <property type="term" value="F:threonine synthase activity"/>
    <property type="evidence" value="ECO:0007669"/>
    <property type="project" value="UniProtKB-EC"/>
</dbReference>
<evidence type="ECO:0000256" key="6">
    <source>
        <dbReference type="ARBA" id="ARBA00018679"/>
    </source>
</evidence>
<feature type="domain" description="Tryptophan synthase beta chain-like PALP" evidence="13">
    <location>
        <begin position="97"/>
        <end position="352"/>
    </location>
</feature>
<dbReference type="InterPro" id="IPR000634">
    <property type="entry name" value="Ser/Thr_deHydtase_PyrdxlP-BS"/>
</dbReference>
<evidence type="ECO:0000256" key="8">
    <source>
        <dbReference type="ARBA" id="ARBA00022697"/>
    </source>
</evidence>
<evidence type="ECO:0000256" key="9">
    <source>
        <dbReference type="ARBA" id="ARBA00022898"/>
    </source>
</evidence>
<feature type="modified residue" description="N6-(pyridoxal phosphate)lysine" evidence="12">
    <location>
        <position position="124"/>
    </location>
</feature>
<dbReference type="Gene3D" id="3.90.1380.10">
    <property type="entry name" value="Threonine synthase, N-terminal domain"/>
    <property type="match status" value="1"/>
</dbReference>
<keyword evidence="10" id="KW-0456">Lyase</keyword>
<dbReference type="Pfam" id="PF24857">
    <property type="entry name" value="THR4_C"/>
    <property type="match status" value="1"/>
</dbReference>
<dbReference type="UniPathway" id="UPA00050">
    <property type="reaction ID" value="UER00065"/>
</dbReference>
<dbReference type="CDD" id="cd01560">
    <property type="entry name" value="Thr-synth_2"/>
    <property type="match status" value="1"/>
</dbReference>
<dbReference type="InterPro" id="IPR029144">
    <property type="entry name" value="Thr_synth_N"/>
</dbReference>
<keyword evidence="7" id="KW-0028">Amino-acid biosynthesis</keyword>
<evidence type="ECO:0000256" key="4">
    <source>
        <dbReference type="ARBA" id="ARBA00005517"/>
    </source>
</evidence>
<dbReference type="InterPro" id="IPR036052">
    <property type="entry name" value="TrpB-like_PALP_sf"/>
</dbReference>
<reference evidence="15 16" key="1">
    <citation type="submission" date="2020-05" db="EMBL/GenBank/DDBJ databases">
        <authorList>
            <person name="Casaregola S."/>
            <person name="Devillers H."/>
            <person name="Grondin C."/>
        </authorList>
    </citation>
    <scope>NUCLEOTIDE SEQUENCE [LARGE SCALE GENOMIC DNA]</scope>
    <source>
        <strain evidence="15 16">CLIB 1767</strain>
    </source>
</reference>
<dbReference type="PROSITE" id="PS00165">
    <property type="entry name" value="DEHYDRATASE_SER_THR"/>
    <property type="match status" value="1"/>
</dbReference>
<dbReference type="SUPFAM" id="SSF53686">
    <property type="entry name" value="Tryptophan synthase beta subunit-like PLP-dependent enzymes"/>
    <property type="match status" value="1"/>
</dbReference>
<dbReference type="GeneID" id="64855398"/>
<comment type="catalytic activity">
    <reaction evidence="11">
        <text>O-phospho-L-homoserine + H2O = L-threonine + phosphate</text>
        <dbReference type="Rhea" id="RHEA:10840"/>
        <dbReference type="ChEBI" id="CHEBI:15377"/>
        <dbReference type="ChEBI" id="CHEBI:43474"/>
        <dbReference type="ChEBI" id="CHEBI:57590"/>
        <dbReference type="ChEBI" id="CHEBI:57926"/>
        <dbReference type="EC" id="4.2.3.1"/>
    </reaction>
    <physiologicalReaction direction="left-to-right" evidence="11">
        <dbReference type="Rhea" id="RHEA:10841"/>
    </physiologicalReaction>
</comment>
<dbReference type="GO" id="GO:0030170">
    <property type="term" value="F:pyridoxal phosphate binding"/>
    <property type="evidence" value="ECO:0007669"/>
    <property type="project" value="InterPro"/>
</dbReference>
<evidence type="ECO:0000256" key="10">
    <source>
        <dbReference type="ARBA" id="ARBA00023239"/>
    </source>
</evidence>
<dbReference type="EMBL" id="CAEFZW010000001">
    <property type="protein sequence ID" value="CAB4252274.1"/>
    <property type="molecule type" value="Genomic_DNA"/>
</dbReference>
<evidence type="ECO:0000256" key="3">
    <source>
        <dbReference type="ARBA" id="ARBA00004979"/>
    </source>
</evidence>
<accession>A0A8H2ZFE5</accession>
<dbReference type="GO" id="GO:0009088">
    <property type="term" value="P:threonine biosynthetic process"/>
    <property type="evidence" value="ECO:0007669"/>
    <property type="project" value="UniProtKB-UniPathway"/>
</dbReference>
<dbReference type="Pfam" id="PF00291">
    <property type="entry name" value="PALP"/>
    <property type="match status" value="1"/>
</dbReference>
<comment type="function">
    <text evidence="2">Catalyzes the gamma-elimination of phosphate from L-phosphohomoserine and the beta-addition of water to produce L-threonine.</text>
</comment>
<comment type="pathway">
    <text evidence="3">Amino-acid biosynthesis; L-threonine biosynthesis; L-threonine from L-aspartate: step 5/5.</text>
</comment>
<evidence type="ECO:0000256" key="1">
    <source>
        <dbReference type="ARBA" id="ARBA00001933"/>
    </source>
</evidence>
<comment type="similarity">
    <text evidence="4">Belongs to the threonine synthase family.</text>
</comment>
<dbReference type="RefSeq" id="XP_041404312.1">
    <property type="nucleotide sequence ID" value="XM_041548378.1"/>
</dbReference>
<keyword evidence="8" id="KW-0791">Threonine biosynthesis</keyword>
<dbReference type="Proteomes" id="UP000644660">
    <property type="component" value="Unassembled WGS sequence"/>
</dbReference>
<organism evidence="15 16">
    <name type="scientific">Maudiozyma barnettii</name>
    <dbReference type="NCBI Taxonomy" id="61262"/>
    <lineage>
        <taxon>Eukaryota</taxon>
        <taxon>Fungi</taxon>
        <taxon>Dikarya</taxon>
        <taxon>Ascomycota</taxon>
        <taxon>Saccharomycotina</taxon>
        <taxon>Saccharomycetes</taxon>
        <taxon>Saccharomycetales</taxon>
        <taxon>Saccharomycetaceae</taxon>
        <taxon>Maudiozyma</taxon>
    </lineage>
</organism>
<dbReference type="EC" id="4.2.3.1" evidence="5"/>
<dbReference type="FunFam" id="3.90.1380.10:FF:000003">
    <property type="entry name" value="THR4p Threonine synthase"/>
    <property type="match status" value="1"/>
</dbReference>
<proteinExistence type="inferred from homology"/>
<keyword evidence="9 12" id="KW-0663">Pyridoxal phosphate</keyword>
<name>A0A8H2ZFE5_9SACH</name>
<dbReference type="InterPro" id="IPR004450">
    <property type="entry name" value="Thr_synthase-like"/>
</dbReference>
<dbReference type="NCBIfam" id="TIGR00260">
    <property type="entry name" value="thrC"/>
    <property type="match status" value="1"/>
</dbReference>
<comment type="cofactor">
    <cofactor evidence="1 12">
        <name>pyridoxal 5'-phosphate</name>
        <dbReference type="ChEBI" id="CHEBI:597326"/>
    </cofactor>
</comment>
<feature type="domain" description="Threonine synthase N-terminal" evidence="14">
    <location>
        <begin position="8"/>
        <end position="88"/>
    </location>
</feature>